<organism evidence="2 3">
    <name type="scientific">Zymoseptoria tritici ST99CH_1A5</name>
    <dbReference type="NCBI Taxonomy" id="1276529"/>
    <lineage>
        <taxon>Eukaryota</taxon>
        <taxon>Fungi</taxon>
        <taxon>Dikarya</taxon>
        <taxon>Ascomycota</taxon>
        <taxon>Pezizomycotina</taxon>
        <taxon>Dothideomycetes</taxon>
        <taxon>Dothideomycetidae</taxon>
        <taxon>Mycosphaerellales</taxon>
        <taxon>Mycosphaerellaceae</taxon>
        <taxon>Zymoseptoria</taxon>
    </lineage>
</organism>
<gene>
    <name evidence="2" type="ORF">ZT1A5_G1079</name>
</gene>
<accession>A0A1Y6L571</accession>
<dbReference type="Proteomes" id="UP000215453">
    <property type="component" value="Chromosome 1"/>
</dbReference>
<dbReference type="InterPro" id="IPR002575">
    <property type="entry name" value="Aminoglycoside_PTrfase"/>
</dbReference>
<sequence>MLALRLWLGSKIFGDSDIRGTRVSRKRMIKRYCDEPELEGLRYIAENTTIPIPRLYRVHSYHGKLALELEYFPGCDTLQVCWRRYSHEQKQAIVDQISGFTAQLRQLEPPPSKSISSADGGPCYDFRVGSLKLFGPFDDLATFHRCVRGGIRMEHAQRSFGNEVMQVHQRKYEICFTHGDISGPNILVRDAKVVAIINWKCAGWYPEYWEYTKAHCGSVFLPEFYEMLRQKIDRYDNELKAERVLWQRLDQPLDEFAGKRSQIGASRLRSAIFKVF</sequence>
<dbReference type="SUPFAM" id="SSF56112">
    <property type="entry name" value="Protein kinase-like (PK-like)"/>
    <property type="match status" value="1"/>
</dbReference>
<dbReference type="Gene3D" id="3.90.1200.10">
    <property type="match status" value="1"/>
</dbReference>
<dbReference type="InterPro" id="IPR051678">
    <property type="entry name" value="AGP_Transferase"/>
</dbReference>
<evidence type="ECO:0000259" key="1">
    <source>
        <dbReference type="Pfam" id="PF01636"/>
    </source>
</evidence>
<dbReference type="AlphaFoldDB" id="A0A1Y6L571"/>
<dbReference type="PANTHER" id="PTHR21310:SF58">
    <property type="entry name" value="AMINOGLYCOSIDE PHOSPHOTRANSFERASE DOMAIN-CONTAINING PROTEIN"/>
    <property type="match status" value="1"/>
</dbReference>
<evidence type="ECO:0000313" key="2">
    <source>
        <dbReference type="EMBL" id="SMY19644.1"/>
    </source>
</evidence>
<dbReference type="InterPro" id="IPR011009">
    <property type="entry name" value="Kinase-like_dom_sf"/>
</dbReference>
<dbReference type="PANTHER" id="PTHR21310">
    <property type="entry name" value="AMINOGLYCOSIDE PHOSPHOTRANSFERASE-RELATED-RELATED"/>
    <property type="match status" value="1"/>
</dbReference>
<reference evidence="2 3" key="1">
    <citation type="submission" date="2016-10" db="EMBL/GenBank/DDBJ databases">
        <authorList>
            <person name="Varghese N."/>
        </authorList>
    </citation>
    <scope>NUCLEOTIDE SEQUENCE [LARGE SCALE GENOMIC DNA]</scope>
</reference>
<dbReference type="Pfam" id="PF01636">
    <property type="entry name" value="APH"/>
    <property type="match status" value="1"/>
</dbReference>
<feature type="domain" description="Aminoglycoside phosphotransferase" evidence="1">
    <location>
        <begin position="36"/>
        <end position="215"/>
    </location>
</feature>
<dbReference type="CDD" id="cd05120">
    <property type="entry name" value="APH_ChoK_like"/>
    <property type="match status" value="1"/>
</dbReference>
<dbReference type="EMBL" id="LT882676">
    <property type="protein sequence ID" value="SMY19644.1"/>
    <property type="molecule type" value="Genomic_DNA"/>
</dbReference>
<protein>
    <recommendedName>
        <fullName evidence="1">Aminoglycoside phosphotransferase domain-containing protein</fullName>
    </recommendedName>
</protein>
<name>A0A1Y6L571_ZYMTR</name>
<proteinExistence type="predicted"/>
<evidence type="ECO:0000313" key="3">
    <source>
        <dbReference type="Proteomes" id="UP000215453"/>
    </source>
</evidence>